<evidence type="ECO:0000313" key="1">
    <source>
        <dbReference type="EMBL" id="TYQ06523.1"/>
    </source>
</evidence>
<evidence type="ECO:0008006" key="2">
    <source>
        <dbReference type="Google" id="ProtNLM"/>
    </source>
</evidence>
<gene>
    <name evidence="1" type="ORF">FNL38_102660</name>
</gene>
<organism evidence="1">
    <name type="scientific">Nocardia globerula</name>
    <dbReference type="NCBI Taxonomy" id="1818"/>
    <lineage>
        <taxon>Bacteria</taxon>
        <taxon>Bacillati</taxon>
        <taxon>Actinomycetota</taxon>
        <taxon>Actinomycetes</taxon>
        <taxon>Mycobacteriales</taxon>
        <taxon>Nocardiaceae</taxon>
        <taxon>Nocardia</taxon>
    </lineage>
</organism>
<name>A0A652YTX2_NOCGL</name>
<sequence>MTFSNTKLGALWLWIRGRDAVVEQGAVVVRSSGGSLVLPVAFGVATVIEMAVLHILVPWMWLSVILAAASVWSLVVLFGYLALHRVHPHFVTDTRFVVRQSGTVVVSIDRESMASAACVRRFDTTTPELEGSRLTLPNLDGTNVDVVLRQPIHVELPALIPRYRRSGFVDRISLYVDEPADLVGILSKVL</sequence>
<reference evidence="1" key="1">
    <citation type="submission" date="2019-07" db="EMBL/GenBank/DDBJ databases">
        <title>Genomic Encyclopedia of Type Strains, Phase IV (KMG-IV): sequencing the most valuable type-strain genomes for metagenomic binning, comparative biology and taxonomic classification.</title>
        <authorList>
            <person name="Goeker M."/>
        </authorList>
    </citation>
    <scope>NUCLEOTIDE SEQUENCE</scope>
    <source>
        <strain evidence="1">DSM 44596</strain>
    </source>
</reference>
<accession>A0A652YTX2</accession>
<dbReference type="EMBL" id="VNIQ01000002">
    <property type="protein sequence ID" value="TYQ06523.1"/>
    <property type="molecule type" value="Genomic_DNA"/>
</dbReference>
<comment type="caution">
    <text evidence="1">The sequence shown here is derived from an EMBL/GenBank/DDBJ whole genome shotgun (WGS) entry which is preliminary data.</text>
</comment>
<proteinExistence type="predicted"/>
<protein>
    <recommendedName>
        <fullName evidence="2">PH (Pleckstrin Homology) domain-containing protein</fullName>
    </recommendedName>
</protein>
<dbReference type="AlphaFoldDB" id="A0A652YTX2"/>